<gene>
    <name evidence="2" type="ORF">TVAG_459510</name>
</gene>
<evidence type="ECO:0000256" key="1">
    <source>
        <dbReference type="SAM" id="SignalP"/>
    </source>
</evidence>
<dbReference type="VEuPathDB" id="TrichDB:TVAG_459510"/>
<evidence type="ECO:0000313" key="3">
    <source>
        <dbReference type="Proteomes" id="UP000001542"/>
    </source>
</evidence>
<proteinExistence type="predicted"/>
<feature type="chain" id="PRO_5002643485" evidence="1">
    <location>
        <begin position="19"/>
        <end position="253"/>
    </location>
</feature>
<protein>
    <submittedName>
        <fullName evidence="2">Uncharacterized protein</fullName>
    </submittedName>
</protein>
<dbReference type="Proteomes" id="UP000001542">
    <property type="component" value="Unassembled WGS sequence"/>
</dbReference>
<keyword evidence="1" id="KW-0732">Signal</keyword>
<dbReference type="AlphaFoldDB" id="A2FHL1"/>
<reference evidence="2" key="1">
    <citation type="submission" date="2006-10" db="EMBL/GenBank/DDBJ databases">
        <authorList>
            <person name="Amadeo P."/>
            <person name="Zhao Q."/>
            <person name="Wortman J."/>
            <person name="Fraser-Liggett C."/>
            <person name="Carlton J."/>
        </authorList>
    </citation>
    <scope>NUCLEOTIDE SEQUENCE</scope>
    <source>
        <strain evidence="2">G3</strain>
    </source>
</reference>
<reference evidence="2" key="2">
    <citation type="journal article" date="2007" name="Science">
        <title>Draft genome sequence of the sexually transmitted pathogen Trichomonas vaginalis.</title>
        <authorList>
            <person name="Carlton J.M."/>
            <person name="Hirt R.P."/>
            <person name="Silva J.C."/>
            <person name="Delcher A.L."/>
            <person name="Schatz M."/>
            <person name="Zhao Q."/>
            <person name="Wortman J.R."/>
            <person name="Bidwell S.L."/>
            <person name="Alsmark U.C.M."/>
            <person name="Besteiro S."/>
            <person name="Sicheritz-Ponten T."/>
            <person name="Noel C.J."/>
            <person name="Dacks J.B."/>
            <person name="Foster P.G."/>
            <person name="Simillion C."/>
            <person name="Van de Peer Y."/>
            <person name="Miranda-Saavedra D."/>
            <person name="Barton G.J."/>
            <person name="Westrop G.D."/>
            <person name="Mueller S."/>
            <person name="Dessi D."/>
            <person name="Fiori P.L."/>
            <person name="Ren Q."/>
            <person name="Paulsen I."/>
            <person name="Zhang H."/>
            <person name="Bastida-Corcuera F.D."/>
            <person name="Simoes-Barbosa A."/>
            <person name="Brown M.T."/>
            <person name="Hayes R.D."/>
            <person name="Mukherjee M."/>
            <person name="Okumura C.Y."/>
            <person name="Schneider R."/>
            <person name="Smith A.J."/>
            <person name="Vanacova S."/>
            <person name="Villalvazo M."/>
            <person name="Haas B.J."/>
            <person name="Pertea M."/>
            <person name="Feldblyum T.V."/>
            <person name="Utterback T.R."/>
            <person name="Shu C.L."/>
            <person name="Osoegawa K."/>
            <person name="de Jong P.J."/>
            <person name="Hrdy I."/>
            <person name="Horvathova L."/>
            <person name="Zubacova Z."/>
            <person name="Dolezal P."/>
            <person name="Malik S.B."/>
            <person name="Logsdon J.M. Jr."/>
            <person name="Henze K."/>
            <person name="Gupta A."/>
            <person name="Wang C.C."/>
            <person name="Dunne R.L."/>
            <person name="Upcroft J.A."/>
            <person name="Upcroft P."/>
            <person name="White O."/>
            <person name="Salzberg S.L."/>
            <person name="Tang P."/>
            <person name="Chiu C.-H."/>
            <person name="Lee Y.-S."/>
            <person name="Embley T.M."/>
            <person name="Coombs G.H."/>
            <person name="Mottram J.C."/>
            <person name="Tachezy J."/>
            <person name="Fraser-Liggett C.M."/>
            <person name="Johnson P.J."/>
        </authorList>
    </citation>
    <scope>NUCLEOTIDE SEQUENCE [LARGE SCALE GENOMIC DNA]</scope>
    <source>
        <strain evidence="2">G3</strain>
    </source>
</reference>
<organism evidence="2 3">
    <name type="scientific">Trichomonas vaginalis (strain ATCC PRA-98 / G3)</name>
    <dbReference type="NCBI Taxonomy" id="412133"/>
    <lineage>
        <taxon>Eukaryota</taxon>
        <taxon>Metamonada</taxon>
        <taxon>Parabasalia</taxon>
        <taxon>Trichomonadida</taxon>
        <taxon>Trichomonadidae</taxon>
        <taxon>Trichomonas</taxon>
    </lineage>
</organism>
<dbReference type="VEuPathDB" id="TrichDB:TVAGG3_0741680"/>
<dbReference type="InParanoid" id="A2FHL1"/>
<accession>A2FHL1</accession>
<feature type="signal peptide" evidence="1">
    <location>
        <begin position="1"/>
        <end position="18"/>
    </location>
</feature>
<name>A2FHL1_TRIV3</name>
<sequence length="253" mass="28832">MLFLYHLLVRICIFLSSAVSSSSSGCGYYIPSVYDSNYKSYAFESSVSQCSGRYASFLHFSGDIKVSNMNTSYHEITYYAAYDIEYPKGTGIMNFTTASNTLSTKDGGMYNANGKFNLTKCNYLNNEYTGSYNAIISCWSFSTTFSNCSFIGNKGNYLFDRKPKAIDNCYFNNNVVNQTIKNYADTFDSIDSLDSFISHYSTYYCNAAKNEENKDDTYKKYKEEKLKLKNIKNIVNKFYRTPFLGAVNRSVLK</sequence>
<dbReference type="EMBL" id="DS113797">
    <property type="protein sequence ID" value="EAX95602.1"/>
    <property type="molecule type" value="Genomic_DNA"/>
</dbReference>
<dbReference type="KEGG" id="tva:4753357"/>
<evidence type="ECO:0000313" key="2">
    <source>
        <dbReference type="EMBL" id="EAX95602.1"/>
    </source>
</evidence>
<keyword evidence="3" id="KW-1185">Reference proteome</keyword>
<dbReference type="RefSeq" id="XP_001308532.1">
    <property type="nucleotide sequence ID" value="XM_001308531.1"/>
</dbReference>